<accession>A0A4R6FNI1</accession>
<sequence>MSANDVIALLGVMIAFALLILKIVEICRPDHSG</sequence>
<reference evidence="2 3" key="1">
    <citation type="submission" date="2019-03" db="EMBL/GenBank/DDBJ databases">
        <title>Genomic Encyclopedia of Type Strains, Phase IV (KMG-IV): sequencing the most valuable type-strain genomes for metagenomic binning, comparative biology and taxonomic classification.</title>
        <authorList>
            <person name="Goeker M."/>
        </authorList>
    </citation>
    <scope>NUCLEOTIDE SEQUENCE [LARGE SCALE GENOMIC DNA]</scope>
    <source>
        <strain evidence="2 3">DSM 25059</strain>
    </source>
</reference>
<evidence type="ECO:0000313" key="3">
    <source>
        <dbReference type="Proteomes" id="UP000295493"/>
    </source>
</evidence>
<name>A0A4R6FNI1_9SPHN</name>
<protein>
    <submittedName>
        <fullName evidence="2">Uncharacterized protein</fullName>
    </submittedName>
</protein>
<comment type="caution">
    <text evidence="2">The sequence shown here is derived from an EMBL/GenBank/DDBJ whole genome shotgun (WGS) entry which is preliminary data.</text>
</comment>
<keyword evidence="1" id="KW-0812">Transmembrane</keyword>
<feature type="transmembrane region" description="Helical" evidence="1">
    <location>
        <begin position="6"/>
        <end position="24"/>
    </location>
</feature>
<keyword evidence="1" id="KW-1133">Transmembrane helix</keyword>
<keyword evidence="1" id="KW-0472">Membrane</keyword>
<dbReference type="Proteomes" id="UP000295493">
    <property type="component" value="Unassembled WGS sequence"/>
</dbReference>
<keyword evidence="3" id="KW-1185">Reference proteome</keyword>
<dbReference type="EMBL" id="SNWD01000005">
    <property type="protein sequence ID" value="TDN82997.1"/>
    <property type="molecule type" value="Genomic_DNA"/>
</dbReference>
<proteinExistence type="predicted"/>
<dbReference type="AlphaFoldDB" id="A0A4R6FNI1"/>
<evidence type="ECO:0000313" key="2">
    <source>
        <dbReference type="EMBL" id="TDN82997.1"/>
    </source>
</evidence>
<gene>
    <name evidence="2" type="ORF">EV664_105195</name>
</gene>
<evidence type="ECO:0000256" key="1">
    <source>
        <dbReference type="SAM" id="Phobius"/>
    </source>
</evidence>
<organism evidence="2 3">
    <name type="scientific">Stakelama pacifica</name>
    <dbReference type="NCBI Taxonomy" id="517720"/>
    <lineage>
        <taxon>Bacteria</taxon>
        <taxon>Pseudomonadati</taxon>
        <taxon>Pseudomonadota</taxon>
        <taxon>Alphaproteobacteria</taxon>
        <taxon>Sphingomonadales</taxon>
        <taxon>Sphingomonadaceae</taxon>
        <taxon>Stakelama</taxon>
    </lineage>
</organism>